<keyword evidence="3 7" id="KW-0479">Metal-binding</keyword>
<evidence type="ECO:0000256" key="3">
    <source>
        <dbReference type="ARBA" id="ARBA00022723"/>
    </source>
</evidence>
<dbReference type="EMBL" id="UFYW01000001">
    <property type="protein sequence ID" value="STD84656.1"/>
    <property type="molecule type" value="Genomic_DNA"/>
</dbReference>
<gene>
    <name evidence="10" type="primary">dme</name>
    <name evidence="10" type="ORF">NCTC12360_03201</name>
</gene>
<evidence type="ECO:0000313" key="11">
    <source>
        <dbReference type="Proteomes" id="UP000254807"/>
    </source>
</evidence>
<dbReference type="InterPro" id="IPR046346">
    <property type="entry name" value="Aminoacid_DH-like_N_sf"/>
</dbReference>
<evidence type="ECO:0000256" key="6">
    <source>
        <dbReference type="PIRSR" id="PIRSR000106-2"/>
    </source>
</evidence>
<dbReference type="Pfam" id="PF03949">
    <property type="entry name" value="Malic_M"/>
    <property type="match status" value="1"/>
</dbReference>
<dbReference type="GO" id="GO:0004471">
    <property type="term" value="F:malate dehydrogenase (decarboxylating) (NAD+) activity"/>
    <property type="evidence" value="ECO:0007669"/>
    <property type="project" value="UniProtKB-EC"/>
</dbReference>
<dbReference type="Pfam" id="PF00390">
    <property type="entry name" value="malic"/>
    <property type="match status" value="1"/>
</dbReference>
<protein>
    <submittedName>
        <fullName evidence="10">NAD-dependent malic enzyme domain protein</fullName>
        <ecNumber evidence="10">1.1.1.38</ecNumber>
        <ecNumber evidence="10">1.1.1.39</ecNumber>
    </submittedName>
</protein>
<feature type="binding site" evidence="6">
    <location>
        <position position="317"/>
    </location>
    <ligand>
        <name>(S)-malate</name>
        <dbReference type="ChEBI" id="CHEBI:15589"/>
    </ligand>
</feature>
<dbReference type="InterPro" id="IPR051674">
    <property type="entry name" value="Malate_Decarboxylase"/>
</dbReference>
<feature type="binding site" evidence="7">
    <location>
        <position position="161"/>
    </location>
    <ligand>
        <name>a divalent metal cation</name>
        <dbReference type="ChEBI" id="CHEBI:60240"/>
    </ligand>
</feature>
<dbReference type="Proteomes" id="UP000254807">
    <property type="component" value="Unassembled WGS sequence"/>
</dbReference>
<dbReference type="InterPro" id="IPR045213">
    <property type="entry name" value="Malic_NAD-bd_bact_type"/>
</dbReference>
<dbReference type="InterPro" id="IPR015884">
    <property type="entry name" value="Malic_enzyme_CS"/>
</dbReference>
<dbReference type="SMART" id="SM01274">
    <property type="entry name" value="malic"/>
    <property type="match status" value="1"/>
</dbReference>
<dbReference type="SUPFAM" id="SSF51735">
    <property type="entry name" value="NAD(P)-binding Rossmann-fold domains"/>
    <property type="match status" value="1"/>
</dbReference>
<dbReference type="EC" id="1.1.1.38" evidence="10"/>
<dbReference type="CDD" id="cd05311">
    <property type="entry name" value="NAD_bind_2_malic_enz"/>
    <property type="match status" value="1"/>
</dbReference>
<dbReference type="SUPFAM" id="SSF53223">
    <property type="entry name" value="Aminoacid dehydrogenase-like, N-terminal domain"/>
    <property type="match status" value="1"/>
</dbReference>
<dbReference type="EC" id="1.1.1.39" evidence="10"/>
<feature type="active site" description="Proton donor" evidence="5">
    <location>
        <position position="38"/>
    </location>
</feature>
<dbReference type="GO" id="GO:0046872">
    <property type="term" value="F:metal ion binding"/>
    <property type="evidence" value="ECO:0007669"/>
    <property type="project" value="UniProtKB-KW"/>
</dbReference>
<feature type="binding site" evidence="7">
    <location>
        <position position="136"/>
    </location>
    <ligand>
        <name>a divalent metal cation</name>
        <dbReference type="ChEBI" id="CHEBI:60240"/>
    </ligand>
</feature>
<dbReference type="PANTHER" id="PTHR43237:SF4">
    <property type="entry name" value="NADP-DEPENDENT MALIC ENZYME"/>
    <property type="match status" value="1"/>
</dbReference>
<evidence type="ECO:0000256" key="7">
    <source>
        <dbReference type="PIRSR" id="PIRSR000106-3"/>
    </source>
</evidence>
<sequence>MSEDVKEIALRQAKEHGGKLEVVSKVAIENRRDLSIAYTPGVAAVSSAIAEDKQLAYSLTTKKNTVAVVSDGSAVLGLGNIGAEAAMPVMEGKAALFKRFADVDAIPIVLDTQETEEIIAIVKAIAPTFGGINLEDISAPRCFEIEQRLIEECAIPIFHDDQHGTAIVVLAAAFNSLKLIGKSLEEAKIVVNGGGSAGLSITRKFLAAGAKNVIVVDKVGILNEENDQLPPHHAEIAKVTNRDHLSGDLQTALKGADIFIGVSAPGALKKEWIAEMGDKPVIFAMANPVPEIFPDEALAGGAYIVGTGRSDFPNQINNVLAFPGIFRGALDAQARKITVEMQIAAAKGIASLIPDEELSPTNIIPDAFQEGVAKIVANSVKDAVGAKRVN</sequence>
<feature type="binding site" evidence="7">
    <location>
        <position position="135"/>
    </location>
    <ligand>
        <name>a divalent metal cation</name>
        <dbReference type="ChEBI" id="CHEBI:60240"/>
    </ligand>
</feature>
<organism evidence="10 11">
    <name type="scientific">Enterococcus gallinarum</name>
    <dbReference type="NCBI Taxonomy" id="1353"/>
    <lineage>
        <taxon>Bacteria</taxon>
        <taxon>Bacillati</taxon>
        <taxon>Bacillota</taxon>
        <taxon>Bacilli</taxon>
        <taxon>Lactobacillales</taxon>
        <taxon>Enterococcaceae</taxon>
        <taxon>Enterococcus</taxon>
    </lineage>
</organism>
<feature type="domain" description="Malic enzyme N-terminal" evidence="9">
    <location>
        <begin position="17"/>
        <end position="150"/>
    </location>
</feature>
<dbReference type="PANTHER" id="PTHR43237">
    <property type="entry name" value="NADP-DEPENDENT MALIC ENZYME"/>
    <property type="match status" value="1"/>
</dbReference>
<comment type="similarity">
    <text evidence="2">Belongs to the malic enzymes family.</text>
</comment>
<dbReference type="SMART" id="SM00919">
    <property type="entry name" value="Malic_M"/>
    <property type="match status" value="1"/>
</dbReference>
<dbReference type="FunFam" id="3.40.50.10380:FF:000003">
    <property type="entry name" value="NADP-dependent malic enzyme"/>
    <property type="match status" value="1"/>
</dbReference>
<feature type="active site" description="Proton acceptor" evidence="5">
    <location>
        <position position="93"/>
    </location>
</feature>
<evidence type="ECO:0000256" key="4">
    <source>
        <dbReference type="ARBA" id="ARBA00023002"/>
    </source>
</evidence>
<reference evidence="10 11" key="1">
    <citation type="submission" date="2018-06" db="EMBL/GenBank/DDBJ databases">
        <authorList>
            <consortium name="Pathogen Informatics"/>
            <person name="Doyle S."/>
        </authorList>
    </citation>
    <scope>NUCLEOTIDE SEQUENCE [LARGE SCALE GENOMIC DNA]</scope>
    <source>
        <strain evidence="10 11">NCTC12360</strain>
    </source>
</reference>
<dbReference type="Gene3D" id="3.40.50.10380">
    <property type="entry name" value="Malic enzyme, N-terminal domain"/>
    <property type="match status" value="1"/>
</dbReference>
<comment type="cofactor">
    <cofactor evidence="1">
        <name>Mn(2+)</name>
        <dbReference type="ChEBI" id="CHEBI:29035"/>
    </cofactor>
</comment>
<evidence type="ECO:0000313" key="10">
    <source>
        <dbReference type="EMBL" id="STD84656.1"/>
    </source>
</evidence>
<dbReference type="InterPro" id="IPR036291">
    <property type="entry name" value="NAD(P)-bd_dom_sf"/>
</dbReference>
<evidence type="ECO:0000256" key="1">
    <source>
        <dbReference type="ARBA" id="ARBA00001936"/>
    </source>
</evidence>
<feature type="binding site" evidence="6">
    <location>
        <position position="287"/>
    </location>
    <ligand>
        <name>(S)-malate</name>
        <dbReference type="ChEBI" id="CHEBI:15589"/>
    </ligand>
</feature>
<evidence type="ECO:0000259" key="8">
    <source>
        <dbReference type="SMART" id="SM00919"/>
    </source>
</evidence>
<proteinExistence type="inferred from homology"/>
<dbReference type="PROSITE" id="PS00331">
    <property type="entry name" value="MALIC_ENZYMES"/>
    <property type="match status" value="1"/>
</dbReference>
<dbReference type="GO" id="GO:0051287">
    <property type="term" value="F:NAD binding"/>
    <property type="evidence" value="ECO:0007669"/>
    <property type="project" value="InterPro"/>
</dbReference>
<evidence type="ECO:0000256" key="2">
    <source>
        <dbReference type="ARBA" id="ARBA00008785"/>
    </source>
</evidence>
<dbReference type="InterPro" id="IPR037062">
    <property type="entry name" value="Malic_N_dom_sf"/>
</dbReference>
<feature type="domain" description="Malic enzyme NAD-binding" evidence="8">
    <location>
        <begin position="162"/>
        <end position="385"/>
    </location>
</feature>
<dbReference type="PIRSF" id="PIRSF000106">
    <property type="entry name" value="ME"/>
    <property type="match status" value="1"/>
</dbReference>
<dbReference type="InterPro" id="IPR012301">
    <property type="entry name" value="Malic_N_dom"/>
</dbReference>
<dbReference type="Gene3D" id="3.40.50.720">
    <property type="entry name" value="NAD(P)-binding Rossmann-like Domain"/>
    <property type="match status" value="1"/>
</dbReference>
<keyword evidence="11" id="KW-1185">Reference proteome</keyword>
<accession>A0A376H2Z4</accession>
<dbReference type="AlphaFoldDB" id="A0A376H2Z4"/>
<comment type="cofactor">
    <cofactor evidence="7">
        <name>Mg(2+)</name>
        <dbReference type="ChEBI" id="CHEBI:18420"/>
    </cofactor>
    <cofactor evidence="7">
        <name>Mn(2+)</name>
        <dbReference type="ChEBI" id="CHEBI:29035"/>
    </cofactor>
    <text evidence="7">Divalent metal cations. Prefers magnesium or manganese.</text>
</comment>
<evidence type="ECO:0000256" key="5">
    <source>
        <dbReference type="PIRSR" id="PIRSR000106-1"/>
    </source>
</evidence>
<dbReference type="InterPro" id="IPR012302">
    <property type="entry name" value="Malic_NAD-bd"/>
</dbReference>
<dbReference type="InterPro" id="IPR001891">
    <property type="entry name" value="Malic_OxRdtase"/>
</dbReference>
<keyword evidence="4 10" id="KW-0560">Oxidoreductase</keyword>
<evidence type="ECO:0000259" key="9">
    <source>
        <dbReference type="SMART" id="SM01274"/>
    </source>
</evidence>
<name>A0A376H2Z4_ENTGA</name>